<dbReference type="AlphaFoldDB" id="A0A449B0V8"/>
<keyword evidence="1" id="KW-0694">RNA-binding</keyword>
<evidence type="ECO:0000313" key="4">
    <source>
        <dbReference type="Proteomes" id="UP000290985"/>
    </source>
</evidence>
<dbReference type="GO" id="GO:0003723">
    <property type="term" value="F:RNA binding"/>
    <property type="evidence" value="ECO:0007669"/>
    <property type="project" value="UniProtKB-KW"/>
</dbReference>
<protein>
    <submittedName>
        <fullName evidence="3">Transcription termination factor</fullName>
    </submittedName>
</protein>
<sequence length="157" mass="18528">MGKIKSRRRTRIEIIQVLYKFELFNEPINLVEVFDNYDFLDQIQIKKIESISKNYNFLKTSLVSLVNQSWSWDRISPLTRAIIINGASECFYLQPRIVFNEAVEIAKLFFEPTEIKDENGEIINKHDSKQYKFVNAILQNFYKLLVNMEAKSSHENA</sequence>
<dbReference type="Pfam" id="PF01029">
    <property type="entry name" value="NusB"/>
    <property type="match status" value="1"/>
</dbReference>
<evidence type="ECO:0000313" key="3">
    <source>
        <dbReference type="EMBL" id="VEU74248.1"/>
    </source>
</evidence>
<proteinExistence type="predicted"/>
<dbReference type="InterPro" id="IPR006027">
    <property type="entry name" value="NusB_RsmB_TIM44"/>
</dbReference>
<dbReference type="OrthoDB" id="389272at2"/>
<dbReference type="KEGG" id="mcit:NCTC10181_00083"/>
<accession>A0A449B0V8</accession>
<evidence type="ECO:0000259" key="2">
    <source>
        <dbReference type="Pfam" id="PF01029"/>
    </source>
</evidence>
<keyword evidence="4" id="KW-1185">Reference proteome</keyword>
<reference evidence="3 4" key="1">
    <citation type="submission" date="2019-01" db="EMBL/GenBank/DDBJ databases">
        <authorList>
            <consortium name="Pathogen Informatics"/>
        </authorList>
    </citation>
    <scope>NUCLEOTIDE SEQUENCE [LARGE SCALE GENOMIC DNA]</scope>
    <source>
        <strain evidence="3 4">NCTC10181</strain>
    </source>
</reference>
<name>A0A449B0V8_9BACT</name>
<dbReference type="RefSeq" id="WP_129725093.1">
    <property type="nucleotide sequence ID" value="NZ_CP101807.1"/>
</dbReference>
<dbReference type="SUPFAM" id="SSF48013">
    <property type="entry name" value="NusB-like"/>
    <property type="match status" value="1"/>
</dbReference>
<dbReference type="InterPro" id="IPR035926">
    <property type="entry name" value="NusB-like_sf"/>
</dbReference>
<dbReference type="Proteomes" id="UP000290985">
    <property type="component" value="Chromosome"/>
</dbReference>
<evidence type="ECO:0000256" key="1">
    <source>
        <dbReference type="ARBA" id="ARBA00022884"/>
    </source>
</evidence>
<dbReference type="GO" id="GO:0006355">
    <property type="term" value="P:regulation of DNA-templated transcription"/>
    <property type="evidence" value="ECO:0007669"/>
    <property type="project" value="InterPro"/>
</dbReference>
<feature type="domain" description="NusB/RsmB/TIM44" evidence="2">
    <location>
        <begin position="10"/>
        <end position="143"/>
    </location>
</feature>
<dbReference type="EMBL" id="LR215036">
    <property type="protein sequence ID" value="VEU74248.1"/>
    <property type="molecule type" value="Genomic_DNA"/>
</dbReference>
<gene>
    <name evidence="3" type="primary">nusB</name>
    <name evidence="3" type="ORF">NCTC10181_00083</name>
</gene>
<organism evidence="3 4">
    <name type="scientific">Mycoplasmopsis citelli</name>
    <dbReference type="NCBI Taxonomy" id="171281"/>
    <lineage>
        <taxon>Bacteria</taxon>
        <taxon>Bacillati</taxon>
        <taxon>Mycoplasmatota</taxon>
        <taxon>Mycoplasmoidales</taxon>
        <taxon>Metamycoplasmataceae</taxon>
        <taxon>Mycoplasmopsis</taxon>
    </lineage>
</organism>
<dbReference type="Gene3D" id="1.10.940.10">
    <property type="entry name" value="NusB-like"/>
    <property type="match status" value="1"/>
</dbReference>